<reference evidence="9 10" key="1">
    <citation type="submission" date="2018-11" db="EMBL/GenBank/DDBJ databases">
        <title>Genome assembly of Steccherinum ochraceum LE-BIN_3174, the white-rot fungus of the Steccherinaceae family (The Residual Polyporoid clade, Polyporales, Basidiomycota).</title>
        <authorList>
            <person name="Fedorova T.V."/>
            <person name="Glazunova O.A."/>
            <person name="Landesman E.O."/>
            <person name="Moiseenko K.V."/>
            <person name="Psurtseva N.V."/>
            <person name="Savinova O.S."/>
            <person name="Shakhova N.V."/>
            <person name="Tyazhelova T.V."/>
            <person name="Vasina D.V."/>
        </authorList>
    </citation>
    <scope>NUCLEOTIDE SEQUENCE [LARGE SCALE GENOMIC DNA]</scope>
    <source>
        <strain evidence="9 10">LE-BIN_3174</strain>
    </source>
</reference>
<dbReference type="GO" id="GO:0005524">
    <property type="term" value="F:ATP binding"/>
    <property type="evidence" value="ECO:0007669"/>
    <property type="project" value="UniProtKB-KW"/>
</dbReference>
<feature type="compositionally biased region" description="Low complexity" evidence="7">
    <location>
        <begin position="549"/>
        <end position="559"/>
    </location>
</feature>
<dbReference type="PANTHER" id="PTHR44167:SF23">
    <property type="entry name" value="CDC7 KINASE, ISOFORM A-RELATED"/>
    <property type="match status" value="1"/>
</dbReference>
<dbReference type="EC" id="2.7.11.1" evidence="1"/>
<organism evidence="9 10">
    <name type="scientific">Steccherinum ochraceum</name>
    <dbReference type="NCBI Taxonomy" id="92696"/>
    <lineage>
        <taxon>Eukaryota</taxon>
        <taxon>Fungi</taxon>
        <taxon>Dikarya</taxon>
        <taxon>Basidiomycota</taxon>
        <taxon>Agaricomycotina</taxon>
        <taxon>Agaricomycetes</taxon>
        <taxon>Polyporales</taxon>
        <taxon>Steccherinaceae</taxon>
        <taxon>Steccherinum</taxon>
    </lineage>
</organism>
<feature type="domain" description="Protein kinase" evidence="8">
    <location>
        <begin position="187"/>
        <end position="612"/>
    </location>
</feature>
<dbReference type="InterPro" id="IPR008271">
    <property type="entry name" value="Ser/Thr_kinase_AS"/>
</dbReference>
<evidence type="ECO:0000256" key="4">
    <source>
        <dbReference type="ARBA" id="ARBA00022741"/>
    </source>
</evidence>
<keyword evidence="4" id="KW-0547">Nucleotide-binding</keyword>
<keyword evidence="6" id="KW-0067">ATP-binding</keyword>
<feature type="region of interest" description="Disordered" evidence="7">
    <location>
        <begin position="34"/>
        <end position="61"/>
    </location>
</feature>
<dbReference type="STRING" id="92696.A0A4R0R6B8"/>
<evidence type="ECO:0000256" key="6">
    <source>
        <dbReference type="ARBA" id="ARBA00022840"/>
    </source>
</evidence>
<evidence type="ECO:0000256" key="7">
    <source>
        <dbReference type="SAM" id="MobiDB-lite"/>
    </source>
</evidence>
<dbReference type="SUPFAM" id="SSF56112">
    <property type="entry name" value="Protein kinase-like (PK-like)"/>
    <property type="match status" value="1"/>
</dbReference>
<comment type="caution">
    <text evidence="9">The sequence shown here is derived from an EMBL/GenBank/DDBJ whole genome shotgun (WGS) entry which is preliminary data.</text>
</comment>
<evidence type="ECO:0000256" key="2">
    <source>
        <dbReference type="ARBA" id="ARBA00022527"/>
    </source>
</evidence>
<dbReference type="InterPro" id="IPR000719">
    <property type="entry name" value="Prot_kinase_dom"/>
</dbReference>
<dbReference type="InterPro" id="IPR011009">
    <property type="entry name" value="Kinase-like_dom_sf"/>
</dbReference>
<feature type="compositionally biased region" description="Basic and acidic residues" evidence="7">
    <location>
        <begin position="34"/>
        <end position="43"/>
    </location>
</feature>
<evidence type="ECO:0000259" key="8">
    <source>
        <dbReference type="PROSITE" id="PS50011"/>
    </source>
</evidence>
<dbReference type="GO" id="GO:0004674">
    <property type="term" value="F:protein serine/threonine kinase activity"/>
    <property type="evidence" value="ECO:0007669"/>
    <property type="project" value="UniProtKB-KW"/>
</dbReference>
<evidence type="ECO:0000256" key="3">
    <source>
        <dbReference type="ARBA" id="ARBA00022679"/>
    </source>
</evidence>
<dbReference type="Proteomes" id="UP000292702">
    <property type="component" value="Unassembled WGS sequence"/>
</dbReference>
<dbReference type="SMART" id="SM00220">
    <property type="entry name" value="S_TKc"/>
    <property type="match status" value="1"/>
</dbReference>
<dbReference type="CDD" id="cd14019">
    <property type="entry name" value="STKc_Cdc7"/>
    <property type="match status" value="1"/>
</dbReference>
<evidence type="ECO:0000256" key="5">
    <source>
        <dbReference type="ARBA" id="ARBA00022777"/>
    </source>
</evidence>
<dbReference type="PROSITE" id="PS50011">
    <property type="entry name" value="PROTEIN_KINASE_DOM"/>
    <property type="match status" value="1"/>
</dbReference>
<feature type="region of interest" description="Disordered" evidence="7">
    <location>
        <begin position="91"/>
        <end position="115"/>
    </location>
</feature>
<keyword evidence="2" id="KW-0723">Serine/threonine-protein kinase</keyword>
<proteinExistence type="predicted"/>
<keyword evidence="5" id="KW-0418">Kinase</keyword>
<evidence type="ECO:0000256" key="1">
    <source>
        <dbReference type="ARBA" id="ARBA00012513"/>
    </source>
</evidence>
<dbReference type="GO" id="GO:0005634">
    <property type="term" value="C:nucleus"/>
    <property type="evidence" value="ECO:0007669"/>
    <property type="project" value="TreeGrafter"/>
</dbReference>
<keyword evidence="10" id="KW-1185">Reference proteome</keyword>
<feature type="region of interest" description="Disordered" evidence="7">
    <location>
        <begin position="1"/>
        <end position="21"/>
    </location>
</feature>
<sequence length="691" mass="78594">MSATFLPEHASNPLEAASSDRHLKSTFIFQGAVKREREARSSDDPLNSFNALDPGSYRHPAPLLMRSNLDMSAPRSASRTIKREWHDRAFVDLDEESDDEHAAGGGGEAETDMGEEVDMMDDFGGEGEELEVEAEAEEVEEMEQEEDAQGETDEEMTIHLKPPEEQEEIAEEIADLQENVPELVFNYKVIDRLGTGTFSSVYKAIDLHYHTKWDNTAWQGSHPTAFSARYQTAPRPPDAKVFVAVKRIYVTSGPERIRNEITIMEDCRGCRHISQLITAFRNRDQVVAIMPYHRHEDFRDFYKILPMAGIKEYMRCLFRAFRDIHARRIIHRDVKPANFLFDPKTGIGTLCDFGLACRNEDVAPTPGSCLHTGTILTHPHGKVLTPREYDAEKLKRAQREARVKSSLPSERVGYLEKDTRPHSKANRAGTRGFRAPEVLLKCGQQTGAIDMWSAGMILLFFLTEKFPLFNSNDDIEALMEIATIIGKKRMEKTATLHCRSFQTNVPSMSNEGMTWTEFVERQNPKLRTPRAPVPHYYPYSLQSHRQRSHPPSSSSPTTRYSASISPSPELHPPSDEDHIRDVKHALDLVEQLMQPECVKRITPRKALYHPFLHDKDNGDAEDDEFFPHPFTQGICGKYHFYDDVTEAPCVKIRTEEGGLEVRFLQAGEGIAIGREPCEYHMDMKEFLDSSP</sequence>
<gene>
    <name evidence="9" type="ORF">EIP91_007677</name>
</gene>
<dbReference type="OrthoDB" id="10020333at2759"/>
<dbReference type="PANTHER" id="PTHR44167">
    <property type="entry name" value="OVARIAN-SPECIFIC SERINE/THREONINE-PROTEIN KINASE LOK-RELATED"/>
    <property type="match status" value="1"/>
</dbReference>
<dbReference type="Gene3D" id="1.10.510.10">
    <property type="entry name" value="Transferase(Phosphotransferase) domain 1"/>
    <property type="match status" value="1"/>
</dbReference>
<keyword evidence="3" id="KW-0808">Transferase</keyword>
<dbReference type="Pfam" id="PF00069">
    <property type="entry name" value="Pkinase"/>
    <property type="match status" value="2"/>
</dbReference>
<name>A0A4R0R6B8_9APHY</name>
<accession>A0A4R0R6B8</accession>
<feature type="region of interest" description="Disordered" evidence="7">
    <location>
        <begin position="128"/>
        <end position="155"/>
    </location>
</feature>
<dbReference type="PROSITE" id="PS00108">
    <property type="entry name" value="PROTEIN_KINASE_ST"/>
    <property type="match status" value="1"/>
</dbReference>
<dbReference type="EMBL" id="RWJN01000415">
    <property type="protein sequence ID" value="TCD61966.1"/>
    <property type="molecule type" value="Genomic_DNA"/>
</dbReference>
<dbReference type="GO" id="GO:0044773">
    <property type="term" value="P:mitotic DNA damage checkpoint signaling"/>
    <property type="evidence" value="ECO:0007669"/>
    <property type="project" value="TreeGrafter"/>
</dbReference>
<dbReference type="AlphaFoldDB" id="A0A4R0R6B8"/>
<feature type="region of interest" description="Disordered" evidence="7">
    <location>
        <begin position="537"/>
        <end position="577"/>
    </location>
</feature>
<evidence type="ECO:0000313" key="10">
    <source>
        <dbReference type="Proteomes" id="UP000292702"/>
    </source>
</evidence>
<evidence type="ECO:0000313" key="9">
    <source>
        <dbReference type="EMBL" id="TCD61966.1"/>
    </source>
</evidence>
<dbReference type="Gene3D" id="3.30.200.20">
    <property type="entry name" value="Phosphorylase Kinase, domain 1"/>
    <property type="match status" value="1"/>
</dbReference>
<protein>
    <recommendedName>
        <fullName evidence="1">non-specific serine/threonine protein kinase</fullName>
        <ecNumber evidence="1">2.7.11.1</ecNumber>
    </recommendedName>
</protein>